<dbReference type="GO" id="GO:0031624">
    <property type="term" value="F:ubiquitin conjugating enzyme binding"/>
    <property type="evidence" value="ECO:0000318"/>
    <property type="project" value="GO_Central"/>
</dbReference>
<dbReference type="HOGENOM" id="CLU_039355_0_0_1"/>
<dbReference type="Gramene" id="ERN09223">
    <property type="protein sequence ID" value="ERN09223"/>
    <property type="gene ID" value="AMTR_s00014p00257140"/>
</dbReference>
<name>W1PMF5_AMBTC</name>
<organism evidence="1 2">
    <name type="scientific">Amborella trichopoda</name>
    <dbReference type="NCBI Taxonomy" id="13333"/>
    <lineage>
        <taxon>Eukaryota</taxon>
        <taxon>Viridiplantae</taxon>
        <taxon>Streptophyta</taxon>
        <taxon>Embryophyta</taxon>
        <taxon>Tracheophyta</taxon>
        <taxon>Spermatophyta</taxon>
        <taxon>Magnoliopsida</taxon>
        <taxon>Amborellales</taxon>
        <taxon>Amborellaceae</taxon>
        <taxon>Amborella</taxon>
    </lineage>
</organism>
<dbReference type="STRING" id="13333.W1PMF5"/>
<dbReference type="OMA" id="FGNCCCS"/>
<dbReference type="GO" id="GO:0030332">
    <property type="term" value="F:cyclin binding"/>
    <property type="evidence" value="ECO:0000318"/>
    <property type="project" value="GO_Central"/>
</dbReference>
<dbReference type="GO" id="GO:0005829">
    <property type="term" value="C:cytosol"/>
    <property type="evidence" value="ECO:0000318"/>
    <property type="project" value="GO_Central"/>
</dbReference>
<dbReference type="PANTHER" id="PTHR31531">
    <property type="entry name" value="E3 UBIQUITIN-PROTEIN LIGASE E3D FAMILY MEMBER"/>
    <property type="match status" value="1"/>
</dbReference>
<dbReference type="Proteomes" id="UP000017836">
    <property type="component" value="Unassembled WGS sequence"/>
</dbReference>
<gene>
    <name evidence="1" type="ORF">AMTR_s00014p00257140</name>
</gene>
<sequence length="532" mass="59938">MGSFRNPCQWQFTWEAFCHNSFLRLFLFTPSLSLKSHYFSNITATVETLKSHSNAYSLQTLLVRWLEEEETSYNGNHLVDVSLRVPVPRVLLDLGFPPEVKVLEGYVEIKLVLLLPVDHPLVNDFIAVSHDCDTEDQEGSIDGIMDTDINKLSSMGEVHFYCKSCSMKLTRQSLRSFVEMPSVNWRESADNWFGSCCCSFGGASEKLASVYENSLYCMKGICHLDCTSVVICKDDLTDHPFSDNESKTKKHEAQIDPVNTNKFTGLNLESGKLEKLGQFCGNECAGNGHFFEEMVKSLTVKESSVGFLGAREHGEGNNFNYSNASLGSGFIIRVSSTANSVRWTEFLCAQCSLLVGSYPSVGEDKFPLDDGIRLFKCHISTSDKVGGPDDIFRNHTLQRVFVKHLLDSARDEVSYRTVIRDIRTKLPVLQLILVNPKVWSCTGNCWDTNGDIGEAALPHVKPVVKVLFRDHDLTTKDESRLVDEWSTKMEADEIYMMTQDIRDLVAFLKSAQARLPYSCSLLQGMFLSYLER</sequence>
<accession>W1PMF5</accession>
<dbReference type="GO" id="GO:0051865">
    <property type="term" value="P:protein autoubiquitination"/>
    <property type="evidence" value="ECO:0000318"/>
    <property type="project" value="GO_Central"/>
</dbReference>
<reference evidence="2" key="1">
    <citation type="journal article" date="2013" name="Science">
        <title>The Amborella genome and the evolution of flowering plants.</title>
        <authorList>
            <consortium name="Amborella Genome Project"/>
        </authorList>
    </citation>
    <scope>NUCLEOTIDE SEQUENCE [LARGE SCALE GENOMIC DNA]</scope>
</reference>
<evidence type="ECO:0000313" key="2">
    <source>
        <dbReference type="Proteomes" id="UP000017836"/>
    </source>
</evidence>
<dbReference type="GO" id="GO:0000151">
    <property type="term" value="C:ubiquitin ligase complex"/>
    <property type="evidence" value="ECO:0000318"/>
    <property type="project" value="GO_Central"/>
</dbReference>
<dbReference type="AlphaFoldDB" id="W1PMF5"/>
<protein>
    <submittedName>
        <fullName evidence="1">Uncharacterized protein</fullName>
    </submittedName>
</protein>
<dbReference type="InterPro" id="IPR019193">
    <property type="entry name" value="UBQ-conj_enz_E2-bd_prot"/>
</dbReference>
<dbReference type="GO" id="GO:0005634">
    <property type="term" value="C:nucleus"/>
    <property type="evidence" value="ECO:0000318"/>
    <property type="project" value="GO_Central"/>
</dbReference>
<dbReference type="GO" id="GO:0061630">
    <property type="term" value="F:ubiquitin protein ligase activity"/>
    <property type="evidence" value="ECO:0000318"/>
    <property type="project" value="GO_Central"/>
</dbReference>
<dbReference type="Pfam" id="PF09814">
    <property type="entry name" value="HECT_2"/>
    <property type="match status" value="1"/>
</dbReference>
<proteinExistence type="predicted"/>
<evidence type="ECO:0000313" key="1">
    <source>
        <dbReference type="EMBL" id="ERN09223.1"/>
    </source>
</evidence>
<dbReference type="GO" id="GO:0000209">
    <property type="term" value="P:protein polyubiquitination"/>
    <property type="evidence" value="ECO:0000318"/>
    <property type="project" value="GO_Central"/>
</dbReference>
<dbReference type="PANTHER" id="PTHR31531:SF2">
    <property type="entry name" value="E3 UBIQUITIN-PROTEIN LIGASE E3D"/>
    <property type="match status" value="1"/>
</dbReference>
<dbReference type="eggNOG" id="ENOG502QQX9">
    <property type="taxonomic scope" value="Eukaryota"/>
</dbReference>
<dbReference type="GO" id="GO:0043161">
    <property type="term" value="P:proteasome-mediated ubiquitin-dependent protein catabolic process"/>
    <property type="evidence" value="ECO:0000318"/>
    <property type="project" value="GO_Central"/>
</dbReference>
<keyword evidence="2" id="KW-1185">Reference proteome</keyword>
<dbReference type="EMBL" id="KI393051">
    <property type="protein sequence ID" value="ERN09223.1"/>
    <property type="molecule type" value="Genomic_DNA"/>
</dbReference>
<dbReference type="GO" id="GO:0006513">
    <property type="term" value="P:protein monoubiquitination"/>
    <property type="evidence" value="ECO:0000318"/>
    <property type="project" value="GO_Central"/>
</dbReference>